<dbReference type="EMBL" id="JJMM01000008">
    <property type="protein sequence ID" value="KDR95895.1"/>
    <property type="molecule type" value="Genomic_DNA"/>
</dbReference>
<proteinExistence type="predicted"/>
<evidence type="ECO:0000313" key="1">
    <source>
        <dbReference type="EMBL" id="KDR95895.1"/>
    </source>
</evidence>
<reference evidence="1 2" key="1">
    <citation type="submission" date="2014-03" db="EMBL/GenBank/DDBJ databases">
        <title>Genome sequence of Clostridium litorale W6, DSM 5388.</title>
        <authorList>
            <person name="Poehlein A."/>
            <person name="Jagirdar A."/>
            <person name="Khonsari B."/>
            <person name="Chibani C.M."/>
            <person name="Gutierrez Gutierrez D.A."/>
            <person name="Davydova E."/>
            <person name="Alghaithi H.S."/>
            <person name="Nair K.P."/>
            <person name="Dhamotharan K."/>
            <person name="Chandran L."/>
            <person name="G W."/>
            <person name="Daniel R."/>
        </authorList>
    </citation>
    <scope>NUCLEOTIDE SEQUENCE [LARGE SCALE GENOMIC DNA]</scope>
    <source>
        <strain evidence="1 2">W6</strain>
    </source>
</reference>
<name>A0A069RIC3_PEPLI</name>
<dbReference type="Proteomes" id="UP000027946">
    <property type="component" value="Unassembled WGS sequence"/>
</dbReference>
<organism evidence="1 2">
    <name type="scientific">Peptoclostridium litorale DSM 5388</name>
    <dbReference type="NCBI Taxonomy" id="1121324"/>
    <lineage>
        <taxon>Bacteria</taxon>
        <taxon>Bacillati</taxon>
        <taxon>Bacillota</taxon>
        <taxon>Clostridia</taxon>
        <taxon>Peptostreptococcales</taxon>
        <taxon>Peptoclostridiaceae</taxon>
        <taxon>Peptoclostridium</taxon>
    </lineage>
</organism>
<dbReference type="STRING" id="1121324.CLIT_8c00640"/>
<comment type="caution">
    <text evidence="1">The sequence shown here is derived from an EMBL/GenBank/DDBJ whole genome shotgun (WGS) entry which is preliminary data.</text>
</comment>
<dbReference type="AlphaFoldDB" id="A0A069RIC3"/>
<sequence>MFQFTKDSAVVRDAWVPLILAGKRTLAEVPTAFNLKAAVEAVLAEIVAPATSEEK</sequence>
<protein>
    <submittedName>
        <fullName evidence="1">Uncharacterized protein</fullName>
    </submittedName>
</protein>
<dbReference type="RefSeq" id="WP_207647184.1">
    <property type="nucleotide sequence ID" value="NZ_FSRH01000008.1"/>
</dbReference>
<accession>A0A069RIC3</accession>
<evidence type="ECO:0000313" key="2">
    <source>
        <dbReference type="Proteomes" id="UP000027946"/>
    </source>
</evidence>
<gene>
    <name evidence="1" type="ORF">CLIT_8c00640</name>
</gene>
<keyword evidence="2" id="KW-1185">Reference proteome</keyword>